<dbReference type="SMART" id="SM00481">
    <property type="entry name" value="POLIIIAc"/>
    <property type="match status" value="1"/>
</dbReference>
<dbReference type="InterPro" id="IPR029398">
    <property type="entry name" value="PolB_thumb"/>
</dbReference>
<dbReference type="SMART" id="SM00483">
    <property type="entry name" value="POLXc"/>
    <property type="match status" value="1"/>
</dbReference>
<evidence type="ECO:0000256" key="2">
    <source>
        <dbReference type="ARBA" id="ARBA00022695"/>
    </source>
</evidence>
<evidence type="ECO:0000256" key="1">
    <source>
        <dbReference type="ARBA" id="ARBA00022679"/>
    </source>
</evidence>
<protein>
    <submittedName>
        <fullName evidence="5">DNA polymerase (Family 10)</fullName>
    </submittedName>
</protein>
<evidence type="ECO:0000259" key="3">
    <source>
        <dbReference type="SMART" id="SM00481"/>
    </source>
</evidence>
<dbReference type="InterPro" id="IPR047967">
    <property type="entry name" value="PolX_PHP"/>
</dbReference>
<proteinExistence type="predicted"/>
<dbReference type="InterPro" id="IPR002054">
    <property type="entry name" value="DNA-dir_DNA_pol_X"/>
</dbReference>
<dbReference type="NCBIfam" id="NF006375">
    <property type="entry name" value="PRK08609.1"/>
    <property type="match status" value="1"/>
</dbReference>
<dbReference type="PANTHER" id="PTHR36928:SF1">
    <property type="entry name" value="PHOSPHATASE YCDX-RELATED"/>
    <property type="match status" value="1"/>
</dbReference>
<organism evidence="5 6">
    <name type="scientific">Aureibacillus halotolerans</name>
    <dbReference type="NCBI Taxonomy" id="1508390"/>
    <lineage>
        <taxon>Bacteria</taxon>
        <taxon>Bacillati</taxon>
        <taxon>Bacillota</taxon>
        <taxon>Bacilli</taxon>
        <taxon>Bacillales</taxon>
        <taxon>Bacillaceae</taxon>
        <taxon>Aureibacillus</taxon>
    </lineage>
</organism>
<dbReference type="GO" id="GO:0008270">
    <property type="term" value="F:zinc ion binding"/>
    <property type="evidence" value="ECO:0007669"/>
    <property type="project" value="TreeGrafter"/>
</dbReference>
<dbReference type="PANTHER" id="PTHR36928">
    <property type="entry name" value="PHOSPHATASE YCDX-RELATED"/>
    <property type="match status" value="1"/>
</dbReference>
<keyword evidence="2" id="KW-0548">Nucleotidyltransferase</keyword>
<name>A0A4R6U7Y7_9BACI</name>
<dbReference type="GO" id="GO:0003887">
    <property type="term" value="F:DNA-directed DNA polymerase activity"/>
    <property type="evidence" value="ECO:0007669"/>
    <property type="project" value="InterPro"/>
</dbReference>
<dbReference type="Pfam" id="PF14716">
    <property type="entry name" value="HHH_8"/>
    <property type="match status" value="1"/>
</dbReference>
<accession>A0A4R6U7Y7</accession>
<dbReference type="Gene3D" id="1.10.150.110">
    <property type="entry name" value="DNA polymerase beta, N-terminal domain-like"/>
    <property type="match status" value="1"/>
</dbReference>
<dbReference type="Pfam" id="PF14791">
    <property type="entry name" value="DNA_pol_B_thumb"/>
    <property type="match status" value="1"/>
</dbReference>
<feature type="domain" description="Polymerase/histidinol phosphatase N-terminal" evidence="3">
    <location>
        <begin position="333"/>
        <end position="412"/>
    </location>
</feature>
<dbReference type="InterPro" id="IPR022311">
    <property type="entry name" value="PolX-like"/>
</dbReference>
<dbReference type="InterPro" id="IPR043519">
    <property type="entry name" value="NT_sf"/>
</dbReference>
<keyword evidence="6" id="KW-1185">Reference proteome</keyword>
<dbReference type="AlphaFoldDB" id="A0A4R6U7Y7"/>
<evidence type="ECO:0000259" key="4">
    <source>
        <dbReference type="SMART" id="SM00483"/>
    </source>
</evidence>
<dbReference type="InterPro" id="IPR004013">
    <property type="entry name" value="PHP_dom"/>
</dbReference>
<evidence type="ECO:0000313" key="6">
    <source>
        <dbReference type="Proteomes" id="UP000295632"/>
    </source>
</evidence>
<dbReference type="GO" id="GO:0042578">
    <property type="term" value="F:phosphoric ester hydrolase activity"/>
    <property type="evidence" value="ECO:0007669"/>
    <property type="project" value="TreeGrafter"/>
</dbReference>
<dbReference type="Proteomes" id="UP000295632">
    <property type="component" value="Unassembled WGS sequence"/>
</dbReference>
<dbReference type="CDD" id="cd07436">
    <property type="entry name" value="PHP_PolX"/>
    <property type="match status" value="1"/>
</dbReference>
<dbReference type="GO" id="GO:0005829">
    <property type="term" value="C:cytosol"/>
    <property type="evidence" value="ECO:0007669"/>
    <property type="project" value="TreeGrafter"/>
</dbReference>
<comment type="caution">
    <text evidence="5">The sequence shown here is derived from an EMBL/GenBank/DDBJ whole genome shotgun (WGS) entry which is preliminary data.</text>
</comment>
<dbReference type="SUPFAM" id="SSF81301">
    <property type="entry name" value="Nucleotidyltransferase"/>
    <property type="match status" value="1"/>
</dbReference>
<evidence type="ECO:0000313" key="5">
    <source>
        <dbReference type="EMBL" id="TDQ39174.1"/>
    </source>
</evidence>
<dbReference type="Gene3D" id="3.30.210.10">
    <property type="entry name" value="DNA polymerase, thumb domain"/>
    <property type="match status" value="1"/>
</dbReference>
<dbReference type="Pfam" id="PF02811">
    <property type="entry name" value="PHP"/>
    <property type="match status" value="1"/>
</dbReference>
<dbReference type="RefSeq" id="WP_133580609.1">
    <property type="nucleotide sequence ID" value="NZ_SNYJ01000008.1"/>
</dbReference>
<dbReference type="InterPro" id="IPR010996">
    <property type="entry name" value="HHH_MUS81"/>
</dbReference>
<dbReference type="PIRSF" id="PIRSF005047">
    <property type="entry name" value="UCP005047_YshC"/>
    <property type="match status" value="1"/>
</dbReference>
<sequence length="566" mass="62772">MNKKDIIHVLETIALLLEIKGENGFKVSAYRKAAVALEDEERSLAEIEDPGALKGIGKGTAQVIDDLIQLGHSPLLEELQQSVPEGLPPLLDLPGLGGKKIAKLHQELGVHDAPSLKAACEQQKVSSLAGFGAKTEANILRALEERDQGPQRHSYASVRSLVKEFAEVVKAIPDVERVEVGGSFRRVEETVKDLDFVVATSRPAMVSQALTSLSLAEEVIVAGDTKVTLRLKKPSIQVDVRLVSSDQFASTLHHFTGSKEHNVKLRQLAKERGEKISEYGIETATGIVTPETEQAFYDHFGLPMMSPELREGKKEFTHQNELSTLVRLEDIQGDLHMHTTWSDGAYSVKEMALAAKEKGYSYIVITDHSKYLRVARGLTVEQIRRQREEIDRVNDEIDGIHLFKGTDMDILPDGTLDYEDDVLKGLDFVIASIHSSFSQSSDKLMMRLETALKNEHVHMIAHPTGRLVGKREGYQVDVDALIHVAAETQTVLELNGNPMRFDLAPYWLEKAKRAGVQMAVSTDAHNIDMLADMAVGVKTARKAFLTKEDLLNTTSLQAFKEWLKVH</sequence>
<dbReference type="SUPFAM" id="SSF47802">
    <property type="entry name" value="DNA polymerase beta, N-terminal domain-like"/>
    <property type="match status" value="1"/>
</dbReference>
<dbReference type="InterPro" id="IPR003141">
    <property type="entry name" value="Pol/His_phosphatase_N"/>
</dbReference>
<reference evidence="5 6" key="1">
    <citation type="submission" date="2019-03" db="EMBL/GenBank/DDBJ databases">
        <title>Genomic Encyclopedia of Type Strains, Phase IV (KMG-IV): sequencing the most valuable type-strain genomes for metagenomic binning, comparative biology and taxonomic classification.</title>
        <authorList>
            <person name="Goeker M."/>
        </authorList>
    </citation>
    <scope>NUCLEOTIDE SEQUENCE [LARGE SCALE GENOMIC DNA]</scope>
    <source>
        <strain evidence="5 6">DSM 28697</strain>
    </source>
</reference>
<dbReference type="Gene3D" id="3.20.20.140">
    <property type="entry name" value="Metal-dependent hydrolases"/>
    <property type="match status" value="1"/>
</dbReference>
<dbReference type="InterPro" id="IPR016195">
    <property type="entry name" value="Pol/histidinol_Pase-like"/>
</dbReference>
<dbReference type="SUPFAM" id="SSF89550">
    <property type="entry name" value="PHP domain-like"/>
    <property type="match status" value="1"/>
</dbReference>
<dbReference type="InterPro" id="IPR027421">
    <property type="entry name" value="DNA_pol_lamdba_lyase_dom_sf"/>
</dbReference>
<dbReference type="OrthoDB" id="9808747at2"/>
<dbReference type="Pfam" id="PF14520">
    <property type="entry name" value="HHH_5"/>
    <property type="match status" value="1"/>
</dbReference>
<feature type="domain" description="DNA-directed DNA polymerase X" evidence="4">
    <location>
        <begin position="1"/>
        <end position="311"/>
    </location>
</feature>
<dbReference type="EMBL" id="SNYJ01000008">
    <property type="protein sequence ID" value="TDQ39174.1"/>
    <property type="molecule type" value="Genomic_DNA"/>
</dbReference>
<dbReference type="Gene3D" id="1.10.150.20">
    <property type="entry name" value="5' to 3' exonuclease, C-terminal subdomain"/>
    <property type="match status" value="1"/>
</dbReference>
<dbReference type="GO" id="GO:0003677">
    <property type="term" value="F:DNA binding"/>
    <property type="evidence" value="ECO:0007669"/>
    <property type="project" value="InterPro"/>
</dbReference>
<keyword evidence="1" id="KW-0808">Transferase</keyword>
<dbReference type="InterPro" id="IPR050243">
    <property type="entry name" value="PHP_phosphatase"/>
</dbReference>
<gene>
    <name evidence="5" type="ORF">EV213_108124</name>
</gene>
<dbReference type="Gene3D" id="3.30.460.10">
    <property type="entry name" value="Beta Polymerase, domain 2"/>
    <property type="match status" value="1"/>
</dbReference>
<dbReference type="InterPro" id="IPR037160">
    <property type="entry name" value="DNA_Pol_thumb_sf"/>
</dbReference>
<dbReference type="CDD" id="cd00141">
    <property type="entry name" value="NT_POLXc"/>
    <property type="match status" value="1"/>
</dbReference>